<organism evidence="2 3">
    <name type="scientific">Rhodobium orientis</name>
    <dbReference type="NCBI Taxonomy" id="34017"/>
    <lineage>
        <taxon>Bacteria</taxon>
        <taxon>Pseudomonadati</taxon>
        <taxon>Pseudomonadota</taxon>
        <taxon>Alphaproteobacteria</taxon>
        <taxon>Hyphomicrobiales</taxon>
        <taxon>Rhodobiaceae</taxon>
        <taxon>Rhodobium</taxon>
    </lineage>
</organism>
<protein>
    <recommendedName>
        <fullName evidence="4">RpoE-regulated lipoprotein</fullName>
    </recommendedName>
</protein>
<dbReference type="InterPro" id="IPR010938">
    <property type="entry name" value="DUF1131"/>
</dbReference>
<feature type="signal peptide" evidence="1">
    <location>
        <begin position="1"/>
        <end position="19"/>
    </location>
</feature>
<evidence type="ECO:0008006" key="4">
    <source>
        <dbReference type="Google" id="ProtNLM"/>
    </source>
</evidence>
<name>A0A327JKF1_9HYPH</name>
<keyword evidence="1" id="KW-0732">Signal</keyword>
<comment type="caution">
    <text evidence="2">The sequence shown here is derived from an EMBL/GenBank/DDBJ whole genome shotgun (WGS) entry which is preliminary data.</text>
</comment>
<dbReference type="EMBL" id="NPEV01000036">
    <property type="protein sequence ID" value="RAI26106.1"/>
    <property type="molecule type" value="Genomic_DNA"/>
</dbReference>
<evidence type="ECO:0000313" key="2">
    <source>
        <dbReference type="EMBL" id="RAI26106.1"/>
    </source>
</evidence>
<dbReference type="InterPro" id="IPR038714">
    <property type="entry name" value="YfeY-like_sf"/>
</dbReference>
<proteinExistence type="predicted"/>
<evidence type="ECO:0000313" key="3">
    <source>
        <dbReference type="Proteomes" id="UP000249299"/>
    </source>
</evidence>
<dbReference type="RefSeq" id="WP_244668891.1">
    <property type="nucleotide sequence ID" value="NZ_JACIGG010000011.1"/>
</dbReference>
<dbReference type="Gene3D" id="2.60.460.10">
    <property type="entry name" value="protein yfey like domain"/>
    <property type="match status" value="1"/>
</dbReference>
<gene>
    <name evidence="2" type="ORF">CH339_15710</name>
</gene>
<dbReference type="AlphaFoldDB" id="A0A327JKF1"/>
<keyword evidence="3" id="KW-1185">Reference proteome</keyword>
<dbReference type="Proteomes" id="UP000249299">
    <property type="component" value="Unassembled WGS sequence"/>
</dbReference>
<accession>A0A327JKF1</accession>
<feature type="chain" id="PRO_5016368503" description="RpoE-regulated lipoprotein" evidence="1">
    <location>
        <begin position="20"/>
        <end position="216"/>
    </location>
</feature>
<evidence type="ECO:0000256" key="1">
    <source>
        <dbReference type="SAM" id="SignalP"/>
    </source>
</evidence>
<dbReference type="Pfam" id="PF06572">
    <property type="entry name" value="DUF1131"/>
    <property type="match status" value="1"/>
</dbReference>
<dbReference type="PROSITE" id="PS51257">
    <property type="entry name" value="PROKAR_LIPOPROTEIN"/>
    <property type="match status" value="1"/>
</dbReference>
<sequence length="216" mass="22553">MVRVRGRFILSLSFALSLAACSGATPPEGIGPIGGDVPENAFSETNPYTGAAYDTPLPTPIMQFTATTAGPLGTDPAYSSRELQAKLPGFETATAETARENGVANTLVALHDGQQVLQLFKGSGGKVSEIHAASGVVAGPAGEQVGMTFRQAGMSRSNCRVGRNLWRGMAVCPSKGAKNVTLVFALPGYRGPFDRMPPEGKIGDAVLQRFVWTPNG</sequence>
<reference evidence="2 3" key="1">
    <citation type="submission" date="2017-07" db="EMBL/GenBank/DDBJ databases">
        <title>Draft Genome Sequences of Select Purple Nonsulfur Bacteria.</title>
        <authorList>
            <person name="Lasarre B."/>
            <person name="Mckinlay J.B."/>
        </authorList>
    </citation>
    <scope>NUCLEOTIDE SEQUENCE [LARGE SCALE GENOMIC DNA]</scope>
    <source>
        <strain evidence="2 3">DSM 11290</strain>
    </source>
</reference>